<name>A0A2U2DR92_9HYPH</name>
<protein>
    <recommendedName>
        <fullName evidence="1">SnoaL-like domain-containing protein</fullName>
    </recommendedName>
</protein>
<evidence type="ECO:0000259" key="1">
    <source>
        <dbReference type="Pfam" id="PF12680"/>
    </source>
</evidence>
<comment type="caution">
    <text evidence="2">The sequence shown here is derived from an EMBL/GenBank/DDBJ whole genome shotgun (WGS) entry which is preliminary data.</text>
</comment>
<sequence length="134" mass="15110">MADFHSILDAFYLAYAERDAAKAGALYPEDGWHEEVAMSKRRTGREAVAEGLAGFFRMLPDVTWSEEQRILSGRQAAVLYTMRGTFTPRPKEGEEVPQPKTVVLKGLHLFEFSDDGLIGTKDLWNLDSFKQQIA</sequence>
<dbReference type="Pfam" id="PF12680">
    <property type="entry name" value="SnoaL_2"/>
    <property type="match status" value="1"/>
</dbReference>
<evidence type="ECO:0000313" key="2">
    <source>
        <dbReference type="EMBL" id="PWE55830.1"/>
    </source>
</evidence>
<dbReference type="RefSeq" id="WP_109458908.1">
    <property type="nucleotide sequence ID" value="NZ_QFBC01000005.1"/>
</dbReference>
<dbReference type="InterPro" id="IPR032710">
    <property type="entry name" value="NTF2-like_dom_sf"/>
</dbReference>
<organism evidence="2 3">
    <name type="scientific">Metarhizobium album</name>
    <dbReference type="NCBI Taxonomy" id="2182425"/>
    <lineage>
        <taxon>Bacteria</taxon>
        <taxon>Pseudomonadati</taxon>
        <taxon>Pseudomonadota</taxon>
        <taxon>Alphaproteobacteria</taxon>
        <taxon>Hyphomicrobiales</taxon>
        <taxon>Rhizobiaceae</taxon>
        <taxon>Metarhizobium</taxon>
    </lineage>
</organism>
<keyword evidence="3" id="KW-1185">Reference proteome</keyword>
<dbReference type="InterPro" id="IPR037401">
    <property type="entry name" value="SnoaL-like"/>
</dbReference>
<gene>
    <name evidence="2" type="ORF">DEM27_14260</name>
</gene>
<dbReference type="AlphaFoldDB" id="A0A2U2DR92"/>
<reference evidence="2 3" key="1">
    <citation type="submission" date="2018-05" db="EMBL/GenBank/DDBJ databases">
        <title>The draft genome of strain NS-104.</title>
        <authorList>
            <person name="Hang P."/>
            <person name="Jiang J."/>
        </authorList>
    </citation>
    <scope>NUCLEOTIDE SEQUENCE [LARGE SCALE GENOMIC DNA]</scope>
    <source>
        <strain evidence="2 3">NS-104</strain>
    </source>
</reference>
<dbReference type="Proteomes" id="UP000245252">
    <property type="component" value="Unassembled WGS sequence"/>
</dbReference>
<feature type="domain" description="SnoaL-like" evidence="1">
    <location>
        <begin position="9"/>
        <end position="118"/>
    </location>
</feature>
<dbReference type="OrthoDB" id="7857582at2"/>
<proteinExistence type="predicted"/>
<dbReference type="Gene3D" id="3.10.450.50">
    <property type="match status" value="1"/>
</dbReference>
<accession>A0A2U2DR92</accession>
<dbReference type="SUPFAM" id="SSF54427">
    <property type="entry name" value="NTF2-like"/>
    <property type="match status" value="1"/>
</dbReference>
<evidence type="ECO:0000313" key="3">
    <source>
        <dbReference type="Proteomes" id="UP000245252"/>
    </source>
</evidence>
<dbReference type="EMBL" id="QFBC01000005">
    <property type="protein sequence ID" value="PWE55830.1"/>
    <property type="molecule type" value="Genomic_DNA"/>
</dbReference>